<dbReference type="GO" id="GO:0005634">
    <property type="term" value="C:nucleus"/>
    <property type="evidence" value="ECO:0007669"/>
    <property type="project" value="TreeGrafter"/>
</dbReference>
<dbReference type="SUPFAM" id="SSF50249">
    <property type="entry name" value="Nucleic acid-binding proteins"/>
    <property type="match status" value="1"/>
</dbReference>
<feature type="compositionally biased region" description="Acidic residues" evidence="4">
    <location>
        <begin position="117"/>
        <end position="126"/>
    </location>
</feature>
<organism evidence="6 7">
    <name type="scientific">Microthyrium microscopicum</name>
    <dbReference type="NCBI Taxonomy" id="703497"/>
    <lineage>
        <taxon>Eukaryota</taxon>
        <taxon>Fungi</taxon>
        <taxon>Dikarya</taxon>
        <taxon>Ascomycota</taxon>
        <taxon>Pezizomycotina</taxon>
        <taxon>Dothideomycetes</taxon>
        <taxon>Dothideomycetes incertae sedis</taxon>
        <taxon>Microthyriales</taxon>
        <taxon>Microthyriaceae</taxon>
        <taxon>Microthyrium</taxon>
    </lineage>
</organism>
<dbReference type="EMBL" id="MU004232">
    <property type="protein sequence ID" value="KAF2672421.1"/>
    <property type="molecule type" value="Genomic_DNA"/>
</dbReference>
<evidence type="ECO:0000256" key="2">
    <source>
        <dbReference type="ARBA" id="ARBA00022884"/>
    </source>
</evidence>
<dbReference type="SMART" id="SM00652">
    <property type="entry name" value="eIF1a"/>
    <property type="match status" value="1"/>
</dbReference>
<comment type="similarity">
    <text evidence="1">Belongs to the EIF1AD family.</text>
</comment>
<evidence type="ECO:0000256" key="4">
    <source>
        <dbReference type="SAM" id="MobiDB-lite"/>
    </source>
</evidence>
<dbReference type="PANTHER" id="PTHR21641:SF0">
    <property type="entry name" value="RNA-BINDING PROTEIN EIF1AD-RELATED"/>
    <property type="match status" value="1"/>
</dbReference>
<dbReference type="PANTHER" id="PTHR21641">
    <property type="entry name" value="TRANSLATION INITIATION FACTOR-RELATED"/>
    <property type="match status" value="1"/>
</dbReference>
<dbReference type="AlphaFoldDB" id="A0A6A6ULN0"/>
<dbReference type="InterPro" id="IPR039294">
    <property type="entry name" value="EIF1AD"/>
</dbReference>
<protein>
    <submittedName>
        <fullName evidence="6">Nucleic acid-binding protein</fullName>
    </submittedName>
</protein>
<evidence type="ECO:0000256" key="3">
    <source>
        <dbReference type="PROSITE-ProRule" id="PRU00181"/>
    </source>
</evidence>
<feature type="region of interest" description="Disordered" evidence="4">
    <location>
        <begin position="115"/>
        <end position="139"/>
    </location>
</feature>
<evidence type="ECO:0000313" key="7">
    <source>
        <dbReference type="Proteomes" id="UP000799302"/>
    </source>
</evidence>
<keyword evidence="3" id="KW-0648">Protein biosynthesis</keyword>
<feature type="region of interest" description="Disordered" evidence="4">
    <location>
        <begin position="1"/>
        <end position="20"/>
    </location>
</feature>
<evidence type="ECO:0000256" key="1">
    <source>
        <dbReference type="ARBA" id="ARBA00007340"/>
    </source>
</evidence>
<sequence>MPSRPKRTVLADATASASPPTTLEPNHVLAQVVKAQGNSLFTVTLPDGEILLVELPSKLRNTFWIKRRGYVVIDTQEFAERDNKLGGLVVTVVMDEKRWRRMAYWPKEFGKTVYEASDSDEEEEESNMGKMPPSSDDEE</sequence>
<keyword evidence="3" id="KW-0396">Initiation factor</keyword>
<name>A0A6A6ULN0_9PEZI</name>
<keyword evidence="7" id="KW-1185">Reference proteome</keyword>
<reference evidence="6" key="1">
    <citation type="journal article" date="2020" name="Stud. Mycol.">
        <title>101 Dothideomycetes genomes: a test case for predicting lifestyles and emergence of pathogens.</title>
        <authorList>
            <person name="Haridas S."/>
            <person name="Albert R."/>
            <person name="Binder M."/>
            <person name="Bloem J."/>
            <person name="Labutti K."/>
            <person name="Salamov A."/>
            <person name="Andreopoulos B."/>
            <person name="Baker S."/>
            <person name="Barry K."/>
            <person name="Bills G."/>
            <person name="Bluhm B."/>
            <person name="Cannon C."/>
            <person name="Castanera R."/>
            <person name="Culley D."/>
            <person name="Daum C."/>
            <person name="Ezra D."/>
            <person name="Gonzalez J."/>
            <person name="Henrissat B."/>
            <person name="Kuo A."/>
            <person name="Liang C."/>
            <person name="Lipzen A."/>
            <person name="Lutzoni F."/>
            <person name="Magnuson J."/>
            <person name="Mondo S."/>
            <person name="Nolan M."/>
            <person name="Ohm R."/>
            <person name="Pangilinan J."/>
            <person name="Park H.-J."/>
            <person name="Ramirez L."/>
            <person name="Alfaro M."/>
            <person name="Sun H."/>
            <person name="Tritt A."/>
            <person name="Yoshinaga Y."/>
            <person name="Zwiers L.-H."/>
            <person name="Turgeon B."/>
            <person name="Goodwin S."/>
            <person name="Spatafora J."/>
            <person name="Crous P."/>
            <person name="Grigoriev I."/>
        </authorList>
    </citation>
    <scope>NUCLEOTIDE SEQUENCE</scope>
    <source>
        <strain evidence="6">CBS 115976</strain>
    </source>
</reference>
<keyword evidence="2" id="KW-0694">RNA-binding</keyword>
<dbReference type="Pfam" id="PF01176">
    <property type="entry name" value="eIF-1a"/>
    <property type="match status" value="1"/>
</dbReference>
<feature type="domain" description="S1-like" evidence="5">
    <location>
        <begin position="24"/>
        <end position="84"/>
    </location>
</feature>
<dbReference type="InterPro" id="IPR012340">
    <property type="entry name" value="NA-bd_OB-fold"/>
</dbReference>
<gene>
    <name evidence="6" type="ORF">BT63DRAFT_195366</name>
</gene>
<dbReference type="InterPro" id="IPR001253">
    <property type="entry name" value="TIF_eIF-1A"/>
</dbReference>
<dbReference type="Gene3D" id="2.40.50.140">
    <property type="entry name" value="Nucleic acid-binding proteins"/>
    <property type="match status" value="1"/>
</dbReference>
<accession>A0A6A6ULN0</accession>
<dbReference type="GO" id="GO:0003723">
    <property type="term" value="F:RNA binding"/>
    <property type="evidence" value="ECO:0007669"/>
    <property type="project" value="UniProtKB-KW"/>
</dbReference>
<dbReference type="PROSITE" id="PS50832">
    <property type="entry name" value="S1_IF1_TYPE"/>
    <property type="match status" value="1"/>
</dbReference>
<dbReference type="OrthoDB" id="1738325at2759"/>
<dbReference type="InterPro" id="IPR006196">
    <property type="entry name" value="RNA-binding_domain_S1_IF1"/>
</dbReference>
<proteinExistence type="inferred from homology"/>
<evidence type="ECO:0000259" key="5">
    <source>
        <dbReference type="PROSITE" id="PS50832"/>
    </source>
</evidence>
<evidence type="ECO:0000313" key="6">
    <source>
        <dbReference type="EMBL" id="KAF2672421.1"/>
    </source>
</evidence>
<dbReference type="Proteomes" id="UP000799302">
    <property type="component" value="Unassembled WGS sequence"/>
</dbReference>
<dbReference type="GO" id="GO:0003743">
    <property type="term" value="F:translation initiation factor activity"/>
    <property type="evidence" value="ECO:0007669"/>
    <property type="project" value="UniProtKB-UniRule"/>
</dbReference>